<dbReference type="NCBIfam" id="TIGR02283">
    <property type="entry name" value="MltB_2"/>
    <property type="match status" value="1"/>
</dbReference>
<dbReference type="RefSeq" id="WP_090327005.1">
    <property type="nucleotide sequence ID" value="NZ_FNSL01000001.1"/>
</dbReference>
<evidence type="ECO:0000259" key="2">
    <source>
        <dbReference type="Pfam" id="PF01471"/>
    </source>
</evidence>
<evidence type="ECO:0000256" key="1">
    <source>
        <dbReference type="SAM" id="SignalP"/>
    </source>
</evidence>
<dbReference type="Gene3D" id="1.10.101.10">
    <property type="entry name" value="PGBD-like superfamily/PGBD"/>
    <property type="match status" value="1"/>
</dbReference>
<dbReference type="InterPro" id="IPR031304">
    <property type="entry name" value="SLT_2"/>
</dbReference>
<proteinExistence type="predicted"/>
<dbReference type="PANTHER" id="PTHR30163:SF8">
    <property type="entry name" value="LYTIC MUREIN TRANSGLYCOSYLASE"/>
    <property type="match status" value="1"/>
</dbReference>
<evidence type="ECO:0000313" key="5">
    <source>
        <dbReference type="Proteomes" id="UP000199064"/>
    </source>
</evidence>
<evidence type="ECO:0000313" key="4">
    <source>
        <dbReference type="EMBL" id="SEB40429.1"/>
    </source>
</evidence>
<protein>
    <submittedName>
        <fullName evidence="4">Lytic murein transglycosylase</fullName>
    </submittedName>
</protein>
<dbReference type="InterPro" id="IPR043426">
    <property type="entry name" value="MltB-like"/>
</dbReference>
<keyword evidence="1" id="KW-0732">Signal</keyword>
<dbReference type="InterPro" id="IPR023346">
    <property type="entry name" value="Lysozyme-like_dom_sf"/>
</dbReference>
<dbReference type="EMBL" id="FNSL01000001">
    <property type="protein sequence ID" value="SEB40429.1"/>
    <property type="molecule type" value="Genomic_DNA"/>
</dbReference>
<dbReference type="Gene3D" id="1.10.8.350">
    <property type="entry name" value="Bacterial muramidase"/>
    <property type="match status" value="1"/>
</dbReference>
<gene>
    <name evidence="4" type="ORF">SAMN05216452_0920</name>
</gene>
<dbReference type="GO" id="GO:0009253">
    <property type="term" value="P:peptidoglycan catabolic process"/>
    <property type="evidence" value="ECO:0007669"/>
    <property type="project" value="TreeGrafter"/>
</dbReference>
<name>A0A1H4J276_9HYPH</name>
<dbReference type="Proteomes" id="UP000199064">
    <property type="component" value="Unassembled WGS sequence"/>
</dbReference>
<dbReference type="GO" id="GO:0008933">
    <property type="term" value="F:peptidoglycan lytic transglycosylase activity"/>
    <property type="evidence" value="ECO:0007669"/>
    <property type="project" value="TreeGrafter"/>
</dbReference>
<evidence type="ECO:0000259" key="3">
    <source>
        <dbReference type="Pfam" id="PF13406"/>
    </source>
</evidence>
<dbReference type="SUPFAM" id="SSF53955">
    <property type="entry name" value="Lysozyme-like"/>
    <property type="match status" value="1"/>
</dbReference>
<accession>A0A1H4J276</accession>
<dbReference type="InterPro" id="IPR036366">
    <property type="entry name" value="PGBDSf"/>
</dbReference>
<dbReference type="Pfam" id="PF01471">
    <property type="entry name" value="PG_binding_1"/>
    <property type="match status" value="1"/>
</dbReference>
<dbReference type="InterPro" id="IPR002477">
    <property type="entry name" value="Peptidoglycan-bd-like"/>
</dbReference>
<feature type="signal peptide" evidence="1">
    <location>
        <begin position="1"/>
        <end position="22"/>
    </location>
</feature>
<organism evidence="4 5">
    <name type="scientific">Nitratireductor aquibiodomus</name>
    <dbReference type="NCBI Taxonomy" id="204799"/>
    <lineage>
        <taxon>Bacteria</taxon>
        <taxon>Pseudomonadati</taxon>
        <taxon>Pseudomonadota</taxon>
        <taxon>Alphaproteobacteria</taxon>
        <taxon>Hyphomicrobiales</taxon>
        <taxon>Phyllobacteriaceae</taxon>
        <taxon>Nitratireductor</taxon>
    </lineage>
</organism>
<dbReference type="InterPro" id="IPR011970">
    <property type="entry name" value="MltB_2"/>
</dbReference>
<dbReference type="AlphaFoldDB" id="A0A1H4J276"/>
<feature type="domain" description="Peptidoglycan binding-like" evidence="2">
    <location>
        <begin position="339"/>
        <end position="387"/>
    </location>
</feature>
<dbReference type="PANTHER" id="PTHR30163">
    <property type="entry name" value="MEMBRANE-BOUND LYTIC MUREIN TRANSGLYCOSYLASE B"/>
    <property type="match status" value="1"/>
</dbReference>
<keyword evidence="5" id="KW-1185">Reference proteome</keyword>
<reference evidence="5" key="1">
    <citation type="submission" date="2016-10" db="EMBL/GenBank/DDBJ databases">
        <authorList>
            <person name="Varghese N."/>
            <person name="Submissions S."/>
        </authorList>
    </citation>
    <scope>NUCLEOTIDE SEQUENCE [LARGE SCALE GENOMIC DNA]</scope>
    <source>
        <strain evidence="5">ES.061</strain>
    </source>
</reference>
<dbReference type="SUPFAM" id="SSF47090">
    <property type="entry name" value="PGBD-like"/>
    <property type="match status" value="1"/>
</dbReference>
<dbReference type="Pfam" id="PF13406">
    <property type="entry name" value="SLT_2"/>
    <property type="match status" value="1"/>
</dbReference>
<sequence>MRRKSIALGALFALGFTGSALAQQCGGDFNAWREGVRQEAAADGIGERGLSALNGATIEQKVLQRDRAQGVFNQTFAEFAGRMINDYRLKNGAANLKKYADTFARAESEFGIPGPVIASFWALETDFGAVQGDFSTLNALATLAHDCRRPEIFRPQLIALLHLIDQGWVPANVTGAWAGEIGQMQMLPSDYYTKGVDGDGDGKVDLKGSSPDAILTAAKNLQSLGWKPGEPWMEEVRVPDQMAWEKTGRVTKLPRSEWAAMGVTYRDGSPLPADGMATAVVLPMGHKGPAFLVYDNYDIYLEWNQSLIYTLTAAHLAARLAGAPRFDVRSPEQGLAPETMKQLQTKLAARGHDVGKIDGILGAGTRAAVRQEQLRLGLPADGWPTPTLFSNL</sequence>
<feature type="chain" id="PRO_5011673865" evidence="1">
    <location>
        <begin position="23"/>
        <end position="392"/>
    </location>
</feature>
<dbReference type="InterPro" id="IPR036365">
    <property type="entry name" value="PGBD-like_sf"/>
</dbReference>
<dbReference type="Gene3D" id="1.10.530.10">
    <property type="match status" value="1"/>
</dbReference>
<feature type="domain" description="Transglycosylase SLT" evidence="3">
    <location>
        <begin position="29"/>
        <end position="317"/>
    </location>
</feature>